<protein>
    <submittedName>
        <fullName evidence="2">Uncharacterized protein</fullName>
    </submittedName>
</protein>
<organism evidence="2 3">
    <name type="scientific">Candidatus Nomurabacteria bacterium GW2011_GWF1_31_48</name>
    <dbReference type="NCBI Taxonomy" id="1618767"/>
    <lineage>
        <taxon>Bacteria</taxon>
        <taxon>Candidatus Nomuraibacteriota</taxon>
    </lineage>
</organism>
<evidence type="ECO:0000313" key="3">
    <source>
        <dbReference type="Proteomes" id="UP000034934"/>
    </source>
</evidence>
<keyword evidence="1" id="KW-0472">Membrane</keyword>
<dbReference type="Proteomes" id="UP000034934">
    <property type="component" value="Unassembled WGS sequence"/>
</dbReference>
<keyword evidence="1" id="KW-1133">Transmembrane helix</keyword>
<reference evidence="2 3" key="1">
    <citation type="journal article" date="2015" name="Nature">
        <title>rRNA introns, odd ribosomes, and small enigmatic genomes across a large radiation of phyla.</title>
        <authorList>
            <person name="Brown C.T."/>
            <person name="Hug L.A."/>
            <person name="Thomas B.C."/>
            <person name="Sharon I."/>
            <person name="Castelle C.J."/>
            <person name="Singh A."/>
            <person name="Wilkins M.J."/>
            <person name="Williams K.H."/>
            <person name="Banfield J.F."/>
        </authorList>
    </citation>
    <scope>NUCLEOTIDE SEQUENCE [LARGE SCALE GENOMIC DNA]</scope>
</reference>
<comment type="caution">
    <text evidence="2">The sequence shown here is derived from an EMBL/GenBank/DDBJ whole genome shotgun (WGS) entry which is preliminary data.</text>
</comment>
<evidence type="ECO:0000313" key="2">
    <source>
        <dbReference type="EMBL" id="KKP30399.1"/>
    </source>
</evidence>
<dbReference type="EMBL" id="LBOG01000003">
    <property type="protein sequence ID" value="KKP30399.1"/>
    <property type="molecule type" value="Genomic_DNA"/>
</dbReference>
<accession>A0A0F9YFA7</accession>
<feature type="transmembrane region" description="Helical" evidence="1">
    <location>
        <begin position="58"/>
        <end position="79"/>
    </location>
</feature>
<sequence length="290" mass="33227">MESDNKLKNKNVETFAGDMVKAIESDRGGLIKKIIQEEEKKEAQKKNLSPKSAQNKTFLIVGFLLLIITFLILIFLFVFNKNVGTALIPLQHTSVIFTDQTIFKEIDSLSKDKIANVVLNEKNNTKTKIGGIESIYLTENKKVIDFSRFILLIKGSLNSDQLRLFYDNFLLGIFKSGLNSSSPDAGDLFILLKVKSFTDIFPIMQVWENKMLYDFYEFFEIKISPETNYLFTKDWEEDIVSNKNARILRDNTGKIILMYVYADDNSIIVTDSENAINEVVLRLNSSKIKK</sequence>
<name>A0A0F9YFA7_9BACT</name>
<evidence type="ECO:0000256" key="1">
    <source>
        <dbReference type="SAM" id="Phobius"/>
    </source>
</evidence>
<keyword evidence="1" id="KW-0812">Transmembrane</keyword>
<dbReference type="AlphaFoldDB" id="A0A0F9YFA7"/>
<proteinExistence type="predicted"/>
<gene>
    <name evidence="2" type="ORF">UR19_C0003G0235</name>
</gene>